<dbReference type="PROSITE" id="PS00688">
    <property type="entry name" value="SIGMA54_INTERACT_3"/>
    <property type="match status" value="1"/>
</dbReference>
<dbReference type="GO" id="GO:0006355">
    <property type="term" value="P:regulation of DNA-templated transcription"/>
    <property type="evidence" value="ECO:0007669"/>
    <property type="project" value="InterPro"/>
</dbReference>
<dbReference type="Proteomes" id="UP000199611">
    <property type="component" value="Unassembled WGS sequence"/>
</dbReference>
<feature type="domain" description="Sigma-54 factor interaction" evidence="6">
    <location>
        <begin position="175"/>
        <end position="404"/>
    </location>
</feature>
<dbReference type="SMART" id="SM00382">
    <property type="entry name" value="AAA"/>
    <property type="match status" value="1"/>
</dbReference>
<evidence type="ECO:0000256" key="2">
    <source>
        <dbReference type="ARBA" id="ARBA00022840"/>
    </source>
</evidence>
<dbReference type="Gene3D" id="3.40.50.300">
    <property type="entry name" value="P-loop containing nucleotide triphosphate hydrolases"/>
    <property type="match status" value="1"/>
</dbReference>
<dbReference type="PROSITE" id="PS50045">
    <property type="entry name" value="SIGMA54_INTERACT_4"/>
    <property type="match status" value="1"/>
</dbReference>
<dbReference type="InterPro" id="IPR027417">
    <property type="entry name" value="P-loop_NTPase"/>
</dbReference>
<dbReference type="SUPFAM" id="SSF55785">
    <property type="entry name" value="PYP-like sensor domain (PAS domain)"/>
    <property type="match status" value="1"/>
</dbReference>
<dbReference type="PROSITE" id="PS00676">
    <property type="entry name" value="SIGMA54_INTERACT_2"/>
    <property type="match status" value="1"/>
</dbReference>
<dbReference type="PROSITE" id="PS00675">
    <property type="entry name" value="SIGMA54_INTERACT_1"/>
    <property type="match status" value="1"/>
</dbReference>
<keyword evidence="2" id="KW-0067">ATP-binding</keyword>
<dbReference type="Gene3D" id="1.10.10.60">
    <property type="entry name" value="Homeodomain-like"/>
    <property type="match status" value="1"/>
</dbReference>
<reference evidence="9" key="1">
    <citation type="submission" date="2016-10" db="EMBL/GenBank/DDBJ databases">
        <authorList>
            <person name="Varghese N."/>
            <person name="Submissions S."/>
        </authorList>
    </citation>
    <scope>NUCLEOTIDE SEQUENCE [LARGE SCALE GENOMIC DNA]</scope>
    <source>
        <strain evidence="9">DSM 9990</strain>
    </source>
</reference>
<evidence type="ECO:0000256" key="1">
    <source>
        <dbReference type="ARBA" id="ARBA00022741"/>
    </source>
</evidence>
<dbReference type="Gene3D" id="1.10.8.60">
    <property type="match status" value="1"/>
</dbReference>
<dbReference type="EMBL" id="FOUU01000005">
    <property type="protein sequence ID" value="SFM86192.1"/>
    <property type="molecule type" value="Genomic_DNA"/>
</dbReference>
<dbReference type="InterPro" id="IPR035965">
    <property type="entry name" value="PAS-like_dom_sf"/>
</dbReference>
<dbReference type="InterPro" id="IPR009057">
    <property type="entry name" value="Homeodomain-like_sf"/>
</dbReference>
<evidence type="ECO:0000256" key="5">
    <source>
        <dbReference type="ARBA" id="ARBA00023163"/>
    </source>
</evidence>
<evidence type="ECO:0000313" key="9">
    <source>
        <dbReference type="Proteomes" id="UP000199611"/>
    </source>
</evidence>
<dbReference type="Pfam" id="PF00989">
    <property type="entry name" value="PAS"/>
    <property type="match status" value="1"/>
</dbReference>
<dbReference type="InterPro" id="IPR000014">
    <property type="entry name" value="PAS"/>
</dbReference>
<proteinExistence type="predicted"/>
<evidence type="ECO:0000259" key="6">
    <source>
        <dbReference type="PROSITE" id="PS50045"/>
    </source>
</evidence>
<dbReference type="GO" id="GO:0005524">
    <property type="term" value="F:ATP binding"/>
    <property type="evidence" value="ECO:0007669"/>
    <property type="project" value="UniProtKB-KW"/>
</dbReference>
<protein>
    <submittedName>
        <fullName evidence="8">PAS domain S-box-containing protein</fullName>
    </submittedName>
</protein>
<evidence type="ECO:0000256" key="4">
    <source>
        <dbReference type="ARBA" id="ARBA00023125"/>
    </source>
</evidence>
<keyword evidence="1" id="KW-0547">Nucleotide-binding</keyword>
<dbReference type="Pfam" id="PF25601">
    <property type="entry name" value="AAA_lid_14"/>
    <property type="match status" value="1"/>
</dbReference>
<dbReference type="SUPFAM" id="SSF46689">
    <property type="entry name" value="Homeodomain-like"/>
    <property type="match status" value="1"/>
</dbReference>
<dbReference type="AlphaFoldDB" id="A0A1I4UB51"/>
<dbReference type="InterPro" id="IPR013767">
    <property type="entry name" value="PAS_fold"/>
</dbReference>
<keyword evidence="4" id="KW-0238">DNA-binding</keyword>
<dbReference type="InterPro" id="IPR002197">
    <property type="entry name" value="HTH_Fis"/>
</dbReference>
<evidence type="ECO:0000256" key="3">
    <source>
        <dbReference type="ARBA" id="ARBA00023015"/>
    </source>
</evidence>
<dbReference type="InterPro" id="IPR025943">
    <property type="entry name" value="Sigma_54_int_dom_ATP-bd_2"/>
</dbReference>
<name>A0A1I4UB51_9BACT</name>
<accession>A0A1I4UB51</accession>
<dbReference type="Gene3D" id="3.30.450.20">
    <property type="entry name" value="PAS domain"/>
    <property type="match status" value="1"/>
</dbReference>
<evidence type="ECO:0000259" key="7">
    <source>
        <dbReference type="PROSITE" id="PS50112"/>
    </source>
</evidence>
<dbReference type="SUPFAM" id="SSF52540">
    <property type="entry name" value="P-loop containing nucleoside triphosphate hydrolases"/>
    <property type="match status" value="1"/>
</dbReference>
<dbReference type="NCBIfam" id="TIGR00229">
    <property type="entry name" value="sensory_box"/>
    <property type="match status" value="1"/>
</dbReference>
<dbReference type="PROSITE" id="PS50112">
    <property type="entry name" value="PAS"/>
    <property type="match status" value="1"/>
</dbReference>
<evidence type="ECO:0000313" key="8">
    <source>
        <dbReference type="EMBL" id="SFM86192.1"/>
    </source>
</evidence>
<gene>
    <name evidence="8" type="ORF">SAMN05660836_01758</name>
</gene>
<dbReference type="CDD" id="cd00009">
    <property type="entry name" value="AAA"/>
    <property type="match status" value="1"/>
</dbReference>
<sequence>MDVLVAEVHDRLHGFIGWFLETHFFIIVSRKNLISGVIVKDSVKKFRNAATISSGVALYITDGNAITLGTNRAYERLTGLQTSDLVGKHMRELVEEGFFDRSVSLLVLDKGDRETISQSIIPTGRQVIVTGNPVFTKDGKLSLIVTTVEGLKEGSYERASSEHFTMPLLSGTGTIVAASQLMREVIERALLAAGFDSTVLIVGETGVGKEVVARLIHERSARKSGPFVRVNLAAIPRELFEAEMFGYRPGAFTGASRYGKEGLIVSAEGGTVFLDEVGELPADLQVKLLRVLQEKEVLPVGATEARKVDVRFIAATNRPLDEMVERGDFRMDLYFRLNVLRIDIPPLRDRPRDVAILAQHFLQELRMRYNIDKALSPDAVRVMLGYSWPGNVRELQNLIERLCILTRERVISAQDVMRELGSGADEDSEPRVFSFQQAVEEFEKKLIKQALHQSGGNLEKAAHCLGMHRTTLWRKLKKYGLMGNCPSEENL</sequence>
<dbReference type="RefSeq" id="WP_093395082.1">
    <property type="nucleotide sequence ID" value="NZ_FOUU01000005.1"/>
</dbReference>
<dbReference type="OrthoDB" id="9763792at2"/>
<dbReference type="Pfam" id="PF02954">
    <property type="entry name" value="HTH_8"/>
    <property type="match status" value="1"/>
</dbReference>
<keyword evidence="9" id="KW-1185">Reference proteome</keyword>
<dbReference type="PANTHER" id="PTHR32071">
    <property type="entry name" value="TRANSCRIPTIONAL REGULATORY PROTEIN"/>
    <property type="match status" value="1"/>
</dbReference>
<dbReference type="InterPro" id="IPR025662">
    <property type="entry name" value="Sigma_54_int_dom_ATP-bd_1"/>
</dbReference>
<dbReference type="InterPro" id="IPR058031">
    <property type="entry name" value="AAA_lid_NorR"/>
</dbReference>
<dbReference type="InterPro" id="IPR025944">
    <property type="entry name" value="Sigma_54_int_dom_CS"/>
</dbReference>
<dbReference type="PRINTS" id="PR01590">
    <property type="entry name" value="HTHFIS"/>
</dbReference>
<dbReference type="STRING" id="39841.SAMN05660836_01758"/>
<keyword evidence="3" id="KW-0805">Transcription regulation</keyword>
<organism evidence="8 9">
    <name type="scientific">Thermodesulforhabdus norvegica</name>
    <dbReference type="NCBI Taxonomy" id="39841"/>
    <lineage>
        <taxon>Bacteria</taxon>
        <taxon>Pseudomonadati</taxon>
        <taxon>Thermodesulfobacteriota</taxon>
        <taxon>Syntrophobacteria</taxon>
        <taxon>Syntrophobacterales</taxon>
        <taxon>Thermodesulforhabdaceae</taxon>
        <taxon>Thermodesulforhabdus</taxon>
    </lineage>
</organism>
<dbReference type="InterPro" id="IPR003593">
    <property type="entry name" value="AAA+_ATPase"/>
</dbReference>
<keyword evidence="5" id="KW-0804">Transcription</keyword>
<dbReference type="InterPro" id="IPR002078">
    <property type="entry name" value="Sigma_54_int"/>
</dbReference>
<feature type="domain" description="PAS" evidence="7">
    <location>
        <begin position="42"/>
        <end position="96"/>
    </location>
</feature>
<dbReference type="GO" id="GO:0043565">
    <property type="term" value="F:sequence-specific DNA binding"/>
    <property type="evidence" value="ECO:0007669"/>
    <property type="project" value="InterPro"/>
</dbReference>
<dbReference type="Pfam" id="PF00158">
    <property type="entry name" value="Sigma54_activat"/>
    <property type="match status" value="1"/>
</dbReference>
<dbReference type="FunFam" id="3.40.50.300:FF:000006">
    <property type="entry name" value="DNA-binding transcriptional regulator NtrC"/>
    <property type="match status" value="1"/>
</dbReference>